<comment type="function">
    <text evidence="6">Involved in cell shape control.</text>
</comment>
<feature type="domain" description="Tubulin/FtsZ GTPase" evidence="7">
    <location>
        <begin position="2"/>
        <end position="204"/>
    </location>
</feature>
<dbReference type="InterPro" id="IPR017975">
    <property type="entry name" value="Tubulin_CS"/>
</dbReference>
<dbReference type="STRING" id="1705562.AMS69_09470"/>
<dbReference type="EMBL" id="LIUF01000002">
    <property type="protein sequence ID" value="KOX94125.1"/>
    <property type="molecule type" value="Genomic_DNA"/>
</dbReference>
<comment type="similarity">
    <text evidence="1 6">Belongs to the CetZ family.</text>
</comment>
<dbReference type="GO" id="GO:0005737">
    <property type="term" value="C:cytoplasm"/>
    <property type="evidence" value="ECO:0007669"/>
    <property type="project" value="UniProtKB-SubCell"/>
</dbReference>
<comment type="subcellular location">
    <subcellularLocation>
        <location evidence="6">Cytoplasm</location>
    </subcellularLocation>
</comment>
<dbReference type="PROSITE" id="PS00227">
    <property type="entry name" value="TUBULIN"/>
    <property type="match status" value="1"/>
</dbReference>
<keyword evidence="4 6" id="KW-0133">Cell shape</keyword>
<keyword evidence="2 6" id="KW-0963">Cytoplasm</keyword>
<dbReference type="Pfam" id="PF00091">
    <property type="entry name" value="Tubulin"/>
    <property type="match status" value="1"/>
</dbReference>
<dbReference type="GO" id="GO:0007017">
    <property type="term" value="P:microtubule-based process"/>
    <property type="evidence" value="ECO:0007669"/>
    <property type="project" value="InterPro"/>
</dbReference>
<evidence type="ECO:0000259" key="7">
    <source>
        <dbReference type="SMART" id="SM00864"/>
    </source>
</evidence>
<evidence type="ECO:0000256" key="3">
    <source>
        <dbReference type="ARBA" id="ARBA00022741"/>
    </source>
</evidence>
<evidence type="ECO:0000313" key="9">
    <source>
        <dbReference type="Proteomes" id="UP000037729"/>
    </source>
</evidence>
<dbReference type="Gene3D" id="3.40.50.1440">
    <property type="entry name" value="Tubulin/FtsZ, GTPase domain"/>
    <property type="match status" value="1"/>
</dbReference>
<dbReference type="InterPro" id="IPR003008">
    <property type="entry name" value="Tubulin_FtsZ_GTPase"/>
</dbReference>
<keyword evidence="9" id="KW-1185">Reference proteome</keyword>
<dbReference type="GO" id="GO:0005874">
    <property type="term" value="C:microtubule"/>
    <property type="evidence" value="ECO:0007669"/>
    <property type="project" value="InterPro"/>
</dbReference>
<name>A0A0M9AMY8_9EURY</name>
<dbReference type="Pfam" id="PF21011">
    <property type="entry name" value="CetZ_C"/>
    <property type="match status" value="1"/>
</dbReference>
<dbReference type="InterPro" id="IPR037103">
    <property type="entry name" value="Tubulin/FtsZ-like_C"/>
</dbReference>
<keyword evidence="5 6" id="KW-0342">GTP-binding</keyword>
<dbReference type="GO" id="GO:0008360">
    <property type="term" value="P:regulation of cell shape"/>
    <property type="evidence" value="ECO:0007669"/>
    <property type="project" value="UniProtKB-UniRule"/>
</dbReference>
<dbReference type="PANTHER" id="PTHR30314:SF10">
    <property type="entry name" value="TUBULIN-LIKE PROTEIN CETZ"/>
    <property type="match status" value="1"/>
</dbReference>
<accession>A0A0M9AMY8</accession>
<keyword evidence="3 6" id="KW-0547">Nucleotide-binding</keyword>
<dbReference type="GO" id="GO:0003924">
    <property type="term" value="F:GTPase activity"/>
    <property type="evidence" value="ECO:0007669"/>
    <property type="project" value="InterPro"/>
</dbReference>
<comment type="caution">
    <text evidence="6">Lacks conserved residue(s) required for the propagation of feature annotation.</text>
</comment>
<dbReference type="HAMAP" id="MF_01946">
    <property type="entry name" value="CetZ"/>
    <property type="match status" value="1"/>
</dbReference>
<dbReference type="Gene3D" id="3.30.1330.20">
    <property type="entry name" value="Tubulin/FtsZ, C-terminal domain"/>
    <property type="match status" value="1"/>
</dbReference>
<feature type="binding site" evidence="6">
    <location>
        <position position="168"/>
    </location>
    <ligand>
        <name>GTP</name>
        <dbReference type="ChEBI" id="CHEBI:37565"/>
    </ligand>
</feature>
<evidence type="ECO:0000256" key="4">
    <source>
        <dbReference type="ARBA" id="ARBA00022960"/>
    </source>
</evidence>
<dbReference type="SMART" id="SM00864">
    <property type="entry name" value="Tubulin"/>
    <property type="match status" value="1"/>
</dbReference>
<evidence type="ECO:0000256" key="5">
    <source>
        <dbReference type="ARBA" id="ARBA00023134"/>
    </source>
</evidence>
<organism evidence="8 9">
    <name type="scientific">Haloarcula rubripromontorii</name>
    <dbReference type="NCBI Taxonomy" id="1705562"/>
    <lineage>
        <taxon>Archaea</taxon>
        <taxon>Methanobacteriati</taxon>
        <taxon>Methanobacteriota</taxon>
        <taxon>Stenosarchaea group</taxon>
        <taxon>Halobacteria</taxon>
        <taxon>Halobacteriales</taxon>
        <taxon>Haloarculaceae</taxon>
        <taxon>Haloarcula</taxon>
    </lineage>
</organism>
<evidence type="ECO:0000256" key="6">
    <source>
        <dbReference type="HAMAP-Rule" id="MF_01946"/>
    </source>
</evidence>
<dbReference type="AlphaFoldDB" id="A0A0M9AMY8"/>
<dbReference type="CDD" id="cd02202">
    <property type="entry name" value="CetZ_tubulin-like"/>
    <property type="match status" value="1"/>
</dbReference>
<dbReference type="PANTHER" id="PTHR30314">
    <property type="entry name" value="CELL DIVISION PROTEIN FTSZ-RELATED"/>
    <property type="match status" value="1"/>
</dbReference>
<evidence type="ECO:0000256" key="2">
    <source>
        <dbReference type="ARBA" id="ARBA00022490"/>
    </source>
</evidence>
<dbReference type="InterPro" id="IPR045061">
    <property type="entry name" value="FtsZ/CetZ"/>
</dbReference>
<feature type="binding site" evidence="6">
    <location>
        <begin position="110"/>
        <end position="112"/>
    </location>
    <ligand>
        <name>GTP</name>
        <dbReference type="ChEBI" id="CHEBI:37565"/>
    </ligand>
</feature>
<proteinExistence type="inferred from homology"/>
<dbReference type="GO" id="GO:0005525">
    <property type="term" value="F:GTP binding"/>
    <property type="evidence" value="ECO:0007669"/>
    <property type="project" value="UniProtKB-UniRule"/>
</dbReference>
<gene>
    <name evidence="6" type="primary">cetZ</name>
    <name evidence="8" type="ORF">AMS69_09470</name>
</gene>
<evidence type="ECO:0000313" key="8">
    <source>
        <dbReference type="EMBL" id="KOX94125.1"/>
    </source>
</evidence>
<dbReference type="InterPro" id="IPR036525">
    <property type="entry name" value="Tubulin/FtsZ_GTPase_sf"/>
</dbReference>
<keyword evidence="8" id="KW-0132">Cell division</keyword>
<sequence>MRVAAVGIGGAGGRIVERLWQDSERREAPYLGAACAFDTDTEALGELERLPADRRHAFGLSETTGTGTNGDRASAIAAIEDERREVRRAIDELITSDIDAIVLVAGLAGGTGSGATAHIADALRAVYSTPLYCLSVLPAGSDDDAAANTMQALRALESTVDGQILFDNQAWLGSGQTVDEASETLNETVVARLGALFAAGEATGSDTVGQSVVDASEIINTVSDSGFTTLGYASQDLQADSGSGAGTVIDQLKNRFLGDSSDDVDEIEAYNAVETTLRRAVRGKLTTQCELASADRALAVFAGPPAWLIRDAVTDGRRWLTEELQSPEVRSGDMPTPDRNTLSVLVVLSGVTELPRLVELKELADQST</sequence>
<dbReference type="GO" id="GO:0032153">
    <property type="term" value="C:cell division site"/>
    <property type="evidence" value="ECO:0007669"/>
    <property type="project" value="TreeGrafter"/>
</dbReference>
<dbReference type="SUPFAM" id="SSF52490">
    <property type="entry name" value="Tubulin nucleotide-binding domain-like"/>
    <property type="match status" value="1"/>
</dbReference>
<keyword evidence="8" id="KW-0131">Cell cycle</keyword>
<dbReference type="RefSeq" id="WP_053967801.1">
    <property type="nucleotide sequence ID" value="NZ_LIUF01000002.1"/>
</dbReference>
<dbReference type="InterPro" id="IPR048737">
    <property type="entry name" value="CetZ_C"/>
</dbReference>
<protein>
    <recommendedName>
        <fullName evidence="6">Tubulin-like protein CetZ</fullName>
    </recommendedName>
</protein>
<dbReference type="Proteomes" id="UP000037729">
    <property type="component" value="Unassembled WGS sequence"/>
</dbReference>
<dbReference type="InterPro" id="IPR032907">
    <property type="entry name" value="CetZ"/>
</dbReference>
<dbReference type="GO" id="GO:0051301">
    <property type="term" value="P:cell division"/>
    <property type="evidence" value="ECO:0007669"/>
    <property type="project" value="UniProtKB-KW"/>
</dbReference>
<evidence type="ECO:0000256" key="1">
    <source>
        <dbReference type="ARBA" id="ARBA00006877"/>
    </source>
</evidence>
<comment type="caution">
    <text evidence="8">The sequence shown here is derived from an EMBL/GenBank/DDBJ whole genome shotgun (WGS) entry which is preliminary data.</text>
</comment>
<reference evidence="8 9" key="1">
    <citation type="submission" date="2015-08" db="EMBL/GenBank/DDBJ databases">
        <title>Genomes of Isolates from Cabo Rojo, PR.</title>
        <authorList>
            <person name="Sanchez-Nieves R.L."/>
            <person name="Montalvo-Rodriguez R."/>
        </authorList>
    </citation>
    <scope>NUCLEOTIDE SEQUENCE [LARGE SCALE GENOMIC DNA]</scope>
    <source>
        <strain evidence="8 9">SL3</strain>
    </source>
</reference>
<dbReference type="PATRIC" id="fig|1705562.3.peg.2997"/>
<feature type="binding site" evidence="6">
    <location>
        <position position="186"/>
    </location>
    <ligand>
        <name>GTP</name>
        <dbReference type="ChEBI" id="CHEBI:37565"/>
    </ligand>
</feature>
<dbReference type="OrthoDB" id="269955at2157"/>